<keyword evidence="2" id="KW-0812">Transmembrane</keyword>
<feature type="compositionally biased region" description="Basic and acidic residues" evidence="1">
    <location>
        <begin position="79"/>
        <end position="88"/>
    </location>
</feature>
<feature type="compositionally biased region" description="Polar residues" evidence="1">
    <location>
        <begin position="13"/>
        <end position="31"/>
    </location>
</feature>
<feature type="compositionally biased region" description="Polar residues" evidence="1">
    <location>
        <begin position="89"/>
        <end position="103"/>
    </location>
</feature>
<dbReference type="InterPro" id="IPR038769">
    <property type="entry name" value="MTC4"/>
</dbReference>
<feature type="region of interest" description="Disordered" evidence="1">
    <location>
        <begin position="78"/>
        <end position="120"/>
    </location>
</feature>
<feature type="region of interest" description="Disordered" evidence="1">
    <location>
        <begin position="287"/>
        <end position="310"/>
    </location>
</feature>
<keyword evidence="2" id="KW-0472">Membrane</keyword>
<proteinExistence type="predicted"/>
<gene>
    <name evidence="3" type="primary">MTC4</name>
    <name evidence="3" type="ORF">BN1211_4060</name>
</gene>
<evidence type="ECO:0000256" key="1">
    <source>
        <dbReference type="SAM" id="MobiDB-lite"/>
    </source>
</evidence>
<dbReference type="EMBL" id="CDQK01000004">
    <property type="protein sequence ID" value="CEP23472.1"/>
    <property type="molecule type" value="Genomic_DNA"/>
</dbReference>
<evidence type="ECO:0000313" key="3">
    <source>
        <dbReference type="EMBL" id="CEP23472.1"/>
    </source>
</evidence>
<organism evidence="3 4">
    <name type="scientific">Cyberlindnera jadinii (strain ATCC 18201 / CBS 1600 / BCRC 20928 / JCM 3617 / NBRC 0987 / NRRL Y-1542)</name>
    <name type="common">Torula yeast</name>
    <name type="synonym">Candida utilis</name>
    <dbReference type="NCBI Taxonomy" id="983966"/>
    <lineage>
        <taxon>Eukaryota</taxon>
        <taxon>Fungi</taxon>
        <taxon>Dikarya</taxon>
        <taxon>Ascomycota</taxon>
        <taxon>Saccharomycotina</taxon>
        <taxon>Saccharomycetes</taxon>
        <taxon>Phaffomycetales</taxon>
        <taxon>Phaffomycetaceae</taxon>
        <taxon>Cyberlindnera</taxon>
    </lineage>
</organism>
<reference evidence="4" key="1">
    <citation type="journal article" date="2015" name="J. Biotechnol.">
        <title>The structure of the Cyberlindnera jadinii genome and its relation to Candida utilis analyzed by the occurrence of single nucleotide polymorphisms.</title>
        <authorList>
            <person name="Rupp O."/>
            <person name="Brinkrolf K."/>
            <person name="Buerth C."/>
            <person name="Kunigo M."/>
            <person name="Schneider J."/>
            <person name="Jaenicke S."/>
            <person name="Goesmann A."/>
            <person name="Puehler A."/>
            <person name="Jaeger K.-E."/>
            <person name="Ernst J.F."/>
        </authorList>
    </citation>
    <scope>NUCLEOTIDE SEQUENCE [LARGE SCALE GENOMIC DNA]</scope>
    <source>
        <strain evidence="4">ATCC 18201 / CBS 1600 / BCRC 20928 / JCM 3617 / NBRC 0987 / NRRL Y-1542</strain>
    </source>
</reference>
<dbReference type="PANTHER" id="PTHR38426:SF1">
    <property type="entry name" value="MAINTENANCE OF TELOMERE CAPPING PROTEIN 4"/>
    <property type="match status" value="1"/>
</dbReference>
<feature type="compositionally biased region" description="Basic residues" evidence="1">
    <location>
        <begin position="288"/>
        <end position="305"/>
    </location>
</feature>
<protein>
    <submittedName>
        <fullName evidence="3">MTC4 protein</fullName>
    </submittedName>
</protein>
<keyword evidence="2" id="KW-1133">Transmembrane helix</keyword>
<feature type="compositionally biased region" description="Polar residues" evidence="1">
    <location>
        <begin position="429"/>
        <end position="442"/>
    </location>
</feature>
<dbReference type="Proteomes" id="UP000038830">
    <property type="component" value="Unassembled WGS sequence"/>
</dbReference>
<feature type="transmembrane region" description="Helical" evidence="2">
    <location>
        <begin position="594"/>
        <end position="620"/>
    </location>
</feature>
<feature type="region of interest" description="Disordered" evidence="1">
    <location>
        <begin position="424"/>
        <end position="456"/>
    </location>
</feature>
<accession>A0A0H5C6I3</accession>
<feature type="region of interest" description="Disordered" evidence="1">
    <location>
        <begin position="1"/>
        <end position="47"/>
    </location>
</feature>
<evidence type="ECO:0000256" key="2">
    <source>
        <dbReference type="SAM" id="Phobius"/>
    </source>
</evidence>
<evidence type="ECO:0000313" key="4">
    <source>
        <dbReference type="Proteomes" id="UP000038830"/>
    </source>
</evidence>
<dbReference type="PANTHER" id="PTHR38426">
    <property type="entry name" value="MAINTENANCE OF TELOMERE CAPPING PROTEIN 4"/>
    <property type="match status" value="1"/>
</dbReference>
<dbReference type="AlphaFoldDB" id="A0A0H5C6I3"/>
<sequence>MSESGHLLAPPSQRVSKSNRSPLTVPKSRSPQEALPPAPAIQCNEGRKWSVHRSGTLLYAGAARDNFEYDPLGEVVDAQQRKQSEHSVRSGSTTANESDSVNLTSSSQRQDEEEQTRREQMKEIGQLASVFLELRKGIMASKNIDISYNDKTEFEKEPQRGPHIRSISQGTLRRTEKVKAMMNLYYFALFQSERPVNPKYAGVDGVYNPLQIIRNRKIRKHYHEPPHITTETLKLPSEAFSDSKHKIKWQVDLDELTQDGTWRTQHWHELLNSYGDLWFPSENGVDNHHHHHHHRHRHHHRHHPLHNGDAKNNTMVEVEEEEDDNFERLHDKLFLEDQEERGDVEYVLPTISRRSRIANKIKRSKSPFKTITGPDQFTEKEKTKVEVSLEPASRLQSRSTESSFLEVPAPSNTNILTDISIEPMKPKVSNPTEVTTSESVSGILSPPESSSESEGDDFADVKVANLYLRKLRHLNCIAGFSGQNDIIREEQYKRFINYDDLFNEGEDLETMIGDLRDTYLPEYESSLSTKLEKVDKIHDELANIYSTKVDKLLLLSDRTIGEVNTTLSLEVRKLTERFGKLGPLHKRSDSLVSFAYWLLENLVVLLLWMIWVGFSIGRLIRSVILLLWRIVKWVLF</sequence>
<name>A0A0H5C6I3_CYBJN</name>